<evidence type="ECO:0000313" key="3">
    <source>
        <dbReference type="Proteomes" id="UP000263014"/>
    </source>
</evidence>
<dbReference type="InterPro" id="IPR011330">
    <property type="entry name" value="Glyco_hydro/deAcase_b/a-brl"/>
</dbReference>
<name>A0A374PGA0_9FIRM</name>
<dbReference type="SUPFAM" id="SSF88713">
    <property type="entry name" value="Glycoside hydrolase/deacetylase"/>
    <property type="match status" value="1"/>
</dbReference>
<proteinExistence type="predicted"/>
<dbReference type="GO" id="GO:0006013">
    <property type="term" value="P:mannose metabolic process"/>
    <property type="evidence" value="ECO:0007669"/>
    <property type="project" value="InterPro"/>
</dbReference>
<dbReference type="EMBL" id="QSON01000001">
    <property type="protein sequence ID" value="RGJ08302.1"/>
    <property type="molecule type" value="Genomic_DNA"/>
</dbReference>
<dbReference type="AlphaFoldDB" id="A0A374PGA0"/>
<dbReference type="InterPro" id="IPR011013">
    <property type="entry name" value="Gal_mutarotase_sf_dom"/>
</dbReference>
<protein>
    <recommendedName>
        <fullName evidence="1">Glycoside hydrolase family 38 N-terminal domain-containing protein</fullName>
    </recommendedName>
</protein>
<sequence length="865" mass="99474">MSKIKEIWCMHHSHLDVGYTHPQPLLLELQSDYIEQAIDLCIETSDYPEESRFRWTVEANYPLRRWLETARPERVDLLKQFVREGQISLAALPMHTTPGADAGEALHMLEDLDQLRALFDAKMATAVNHDVNGQPWPLSQFLLDSGVNFYLTGINIHFGGIPFNRPSAFRWETPDGRELLTFLGEHYSLFSQFFYTYEADTEKMHEGVTKYVARLEQNGYDKDFAFLTATNPPLFDNNCPDLQLADLIRRYNEEGHEQKIRFVTPEMLRDKLIADGVEKLPVYAGDWTDYWNFGCGSTARETRVNRLAKQAVRQAEMLECVNGSPNPQYDRVKAECLQSSLLFDEHTWGASQSVTAPDDPETQAQKIQKYQYAYDAAAKSAYLLSTQMELLCNNPHQSGRPEGIVVVNPTGTEQRAELEVPASYLKEERQLAALRSKQYVPYLKGYEETVFMGAVQMPPFSWRTIPFSLLREEDREKQYTVKDGEITTPYYRVVFNRTTGRIRQIYDKVQKRELLDEESPWAFFEAVRETVDGRWQNQSRAALFPRDVELGNLNITVWQHDWKADRRGAESVEKWRVEEKPGEVSLIWESHMEGMEKMEQSVTFSASYPRVMMKAWFVKKPVSTPESIYFAFPLKMKKNWDCSFDTMGTYVRLDEEQLGNVCRDWLTVDKSISMYDDSVCMTLFCPDAPMVQPGGFHFGHESRVIAREKDPLLLAWPLNNYWDTNFNADQSGAMEFSYGFEAFDHFEPERIYGESLAAENACVIGAAVQCKESEGCLLKGKGDVAVLYVHPSRFIQAGRKTMVVLLKNMTKQDQKYEFTVPDCLDLNAWEVTVQEREKEVLEVCGLTGTIEMPAGALKLIRISCK</sequence>
<comment type="caution">
    <text evidence="2">The sequence shown here is derived from an EMBL/GenBank/DDBJ whole genome shotgun (WGS) entry which is preliminary data.</text>
</comment>
<dbReference type="RefSeq" id="WP_117630224.1">
    <property type="nucleotide sequence ID" value="NZ_QSON01000001.1"/>
</dbReference>
<dbReference type="InterPro" id="IPR000602">
    <property type="entry name" value="Glyco_hydro_38_N"/>
</dbReference>
<organism evidence="2 3">
    <name type="scientific">Hungatella hathewayi</name>
    <dbReference type="NCBI Taxonomy" id="154046"/>
    <lineage>
        <taxon>Bacteria</taxon>
        <taxon>Bacillati</taxon>
        <taxon>Bacillota</taxon>
        <taxon>Clostridia</taxon>
        <taxon>Lachnospirales</taxon>
        <taxon>Lachnospiraceae</taxon>
        <taxon>Hungatella</taxon>
    </lineage>
</organism>
<dbReference type="GO" id="GO:0004559">
    <property type="term" value="F:alpha-mannosidase activity"/>
    <property type="evidence" value="ECO:0007669"/>
    <property type="project" value="InterPro"/>
</dbReference>
<accession>A0A374PGA0</accession>
<dbReference type="Gene3D" id="3.20.110.10">
    <property type="entry name" value="Glycoside hydrolase 38, N terminal domain"/>
    <property type="match status" value="1"/>
</dbReference>
<reference evidence="2 3" key="1">
    <citation type="submission" date="2018-08" db="EMBL/GenBank/DDBJ databases">
        <title>A genome reference for cultivated species of the human gut microbiota.</title>
        <authorList>
            <person name="Zou Y."/>
            <person name="Xue W."/>
            <person name="Luo G."/>
        </authorList>
    </citation>
    <scope>NUCLEOTIDE SEQUENCE [LARGE SCALE GENOMIC DNA]</scope>
    <source>
        <strain evidence="2 3">TM09-12</strain>
    </source>
</reference>
<dbReference type="Pfam" id="PF01074">
    <property type="entry name" value="Glyco_hydro_38N"/>
    <property type="match status" value="1"/>
</dbReference>
<dbReference type="InterPro" id="IPR027291">
    <property type="entry name" value="Glyco_hydro_38_N_sf"/>
</dbReference>
<dbReference type="GO" id="GO:0030246">
    <property type="term" value="F:carbohydrate binding"/>
    <property type="evidence" value="ECO:0007669"/>
    <property type="project" value="InterPro"/>
</dbReference>
<gene>
    <name evidence="2" type="ORF">DXD79_02585</name>
</gene>
<dbReference type="SUPFAM" id="SSF74650">
    <property type="entry name" value="Galactose mutarotase-like"/>
    <property type="match status" value="1"/>
</dbReference>
<evidence type="ECO:0000259" key="1">
    <source>
        <dbReference type="Pfam" id="PF01074"/>
    </source>
</evidence>
<dbReference type="Proteomes" id="UP000263014">
    <property type="component" value="Unassembled WGS sequence"/>
</dbReference>
<evidence type="ECO:0000313" key="2">
    <source>
        <dbReference type="EMBL" id="RGJ08302.1"/>
    </source>
</evidence>
<feature type="domain" description="Glycoside hydrolase family 38 N-terminal" evidence="1">
    <location>
        <begin position="7"/>
        <end position="283"/>
    </location>
</feature>
<dbReference type="CDD" id="cd10791">
    <property type="entry name" value="GH38N_AMII_like_1"/>
    <property type="match status" value="1"/>
</dbReference>